<evidence type="ECO:0000256" key="3">
    <source>
        <dbReference type="ARBA" id="ARBA00022694"/>
    </source>
</evidence>
<dbReference type="InterPro" id="IPR002501">
    <property type="entry name" value="PsdUridine_synth_N"/>
</dbReference>
<dbReference type="PANTHER" id="PTHR13767">
    <property type="entry name" value="TRNA-PSEUDOURIDINE SYNTHASE"/>
    <property type="match status" value="1"/>
</dbReference>
<dbReference type="KEGG" id="arf:AR1Y2_1788"/>
<evidence type="ECO:0000313" key="9">
    <source>
        <dbReference type="Proteomes" id="UP000298653"/>
    </source>
</evidence>
<dbReference type="OrthoDB" id="9802309at2"/>
<feature type="active site" description="Nucleophile" evidence="5">
    <location>
        <position position="39"/>
    </location>
</feature>
<dbReference type="HAMAP" id="MF_01080">
    <property type="entry name" value="TruB_bact"/>
    <property type="match status" value="1"/>
</dbReference>
<dbReference type="Pfam" id="PF16198">
    <property type="entry name" value="TruB_C_2"/>
    <property type="match status" value="1"/>
</dbReference>
<dbReference type="InterPro" id="IPR032819">
    <property type="entry name" value="TruB_C"/>
</dbReference>
<organism evidence="8 9">
    <name type="scientific">Anaerostipes rhamnosivorans</name>
    <dbReference type="NCBI Taxonomy" id="1229621"/>
    <lineage>
        <taxon>Bacteria</taxon>
        <taxon>Bacillati</taxon>
        <taxon>Bacillota</taxon>
        <taxon>Clostridia</taxon>
        <taxon>Lachnospirales</taxon>
        <taxon>Lachnospiraceae</taxon>
        <taxon>Anaerostipes</taxon>
    </lineage>
</organism>
<evidence type="ECO:0000256" key="5">
    <source>
        <dbReference type="HAMAP-Rule" id="MF_01080"/>
    </source>
</evidence>
<name>A0A4P8IC13_9FIRM</name>
<reference evidence="8 9" key="1">
    <citation type="submission" date="2019-05" db="EMBL/GenBank/DDBJ databases">
        <title>Complete genome sequencing of Anaerostipes rhamnosivorans.</title>
        <authorList>
            <person name="Bui T.P.N."/>
            <person name="de Vos W.M."/>
        </authorList>
    </citation>
    <scope>NUCLEOTIDE SEQUENCE [LARGE SCALE GENOMIC DNA]</scope>
    <source>
        <strain evidence="8 9">1y2</strain>
    </source>
</reference>
<keyword evidence="4 5" id="KW-0413">Isomerase</keyword>
<dbReference type="AlphaFoldDB" id="A0A4P8IC13"/>
<evidence type="ECO:0000259" key="6">
    <source>
        <dbReference type="Pfam" id="PF01509"/>
    </source>
</evidence>
<dbReference type="EMBL" id="CP040058">
    <property type="protein sequence ID" value="QCP35242.1"/>
    <property type="molecule type" value="Genomic_DNA"/>
</dbReference>
<dbReference type="GO" id="GO:0160148">
    <property type="term" value="F:tRNA pseudouridine(55) synthase activity"/>
    <property type="evidence" value="ECO:0007669"/>
    <property type="project" value="UniProtKB-EC"/>
</dbReference>
<keyword evidence="8" id="KW-0456">Lyase</keyword>
<evidence type="ECO:0000256" key="2">
    <source>
        <dbReference type="ARBA" id="ARBA00005642"/>
    </source>
</evidence>
<dbReference type="InterPro" id="IPR020103">
    <property type="entry name" value="PsdUridine_synth_cat_dom_sf"/>
</dbReference>
<dbReference type="RefSeq" id="WP_137328652.1">
    <property type="nucleotide sequence ID" value="NZ_CP040058.1"/>
</dbReference>
<dbReference type="Pfam" id="PF01509">
    <property type="entry name" value="TruB_N"/>
    <property type="match status" value="1"/>
</dbReference>
<gene>
    <name evidence="5" type="primary">truB</name>
    <name evidence="8" type="ORF">AR1Y2_1788</name>
</gene>
<feature type="domain" description="Pseudouridine synthase II N-terminal" evidence="6">
    <location>
        <begin position="24"/>
        <end position="171"/>
    </location>
</feature>
<dbReference type="GO" id="GO:1990481">
    <property type="term" value="P:mRNA pseudouridine synthesis"/>
    <property type="evidence" value="ECO:0007669"/>
    <property type="project" value="TreeGrafter"/>
</dbReference>
<dbReference type="GO" id="GO:0016829">
    <property type="term" value="F:lyase activity"/>
    <property type="evidence" value="ECO:0007669"/>
    <property type="project" value="UniProtKB-KW"/>
</dbReference>
<keyword evidence="9" id="KW-1185">Reference proteome</keyword>
<dbReference type="Gene3D" id="3.30.2350.10">
    <property type="entry name" value="Pseudouridine synthase"/>
    <property type="match status" value="1"/>
</dbReference>
<evidence type="ECO:0000256" key="1">
    <source>
        <dbReference type="ARBA" id="ARBA00000385"/>
    </source>
</evidence>
<evidence type="ECO:0000313" key="8">
    <source>
        <dbReference type="EMBL" id="QCP35242.1"/>
    </source>
</evidence>
<dbReference type="CDD" id="cd02573">
    <property type="entry name" value="PseudoU_synth_EcTruB"/>
    <property type="match status" value="1"/>
</dbReference>
<proteinExistence type="inferred from homology"/>
<dbReference type="PANTHER" id="PTHR13767:SF2">
    <property type="entry name" value="PSEUDOURIDYLATE SYNTHASE TRUB1"/>
    <property type="match status" value="1"/>
</dbReference>
<dbReference type="FunFam" id="3.30.2350.10:FF:000011">
    <property type="entry name" value="tRNA pseudouridine synthase B"/>
    <property type="match status" value="1"/>
</dbReference>
<keyword evidence="3 5" id="KW-0819">tRNA processing</keyword>
<dbReference type="GO" id="GO:0003723">
    <property type="term" value="F:RNA binding"/>
    <property type="evidence" value="ECO:0007669"/>
    <property type="project" value="InterPro"/>
</dbReference>
<comment type="function">
    <text evidence="5">Responsible for synthesis of pseudouridine from uracil-55 in the psi GC loop of transfer RNAs.</text>
</comment>
<feature type="domain" description="tRNA pseudouridylate synthase B C-terminal" evidence="7">
    <location>
        <begin position="172"/>
        <end position="225"/>
    </location>
</feature>
<evidence type="ECO:0000259" key="7">
    <source>
        <dbReference type="Pfam" id="PF16198"/>
    </source>
</evidence>
<dbReference type="Proteomes" id="UP000298653">
    <property type="component" value="Chromosome"/>
</dbReference>
<comment type="catalytic activity">
    <reaction evidence="1 5">
        <text>uridine(55) in tRNA = pseudouridine(55) in tRNA</text>
        <dbReference type="Rhea" id="RHEA:42532"/>
        <dbReference type="Rhea" id="RHEA-COMP:10101"/>
        <dbReference type="Rhea" id="RHEA-COMP:10102"/>
        <dbReference type="ChEBI" id="CHEBI:65314"/>
        <dbReference type="ChEBI" id="CHEBI:65315"/>
        <dbReference type="EC" id="5.4.99.25"/>
    </reaction>
</comment>
<dbReference type="InterPro" id="IPR014780">
    <property type="entry name" value="tRNA_psdUridine_synth_TruB"/>
</dbReference>
<dbReference type="SUPFAM" id="SSF55120">
    <property type="entry name" value="Pseudouridine synthase"/>
    <property type="match status" value="1"/>
</dbReference>
<dbReference type="NCBIfam" id="TIGR00431">
    <property type="entry name" value="TruB"/>
    <property type="match status" value="1"/>
</dbReference>
<comment type="similarity">
    <text evidence="2 5">Belongs to the pseudouridine synthase TruB family. Type 1 subfamily.</text>
</comment>
<dbReference type="GO" id="GO:0031119">
    <property type="term" value="P:tRNA pseudouridine synthesis"/>
    <property type="evidence" value="ECO:0007669"/>
    <property type="project" value="UniProtKB-UniRule"/>
</dbReference>
<accession>A0A4P8IC13</accession>
<protein>
    <recommendedName>
        <fullName evidence="5">tRNA pseudouridine synthase B</fullName>
        <ecNumber evidence="5">5.4.99.25</ecNumber>
    </recommendedName>
    <alternativeName>
        <fullName evidence="5">tRNA pseudouridine(55) synthase</fullName>
        <shortName evidence="5">Psi55 synthase</shortName>
    </alternativeName>
    <alternativeName>
        <fullName evidence="5">tRNA pseudouridylate synthase</fullName>
    </alternativeName>
    <alternativeName>
        <fullName evidence="5">tRNA-uridine isomerase</fullName>
    </alternativeName>
</protein>
<evidence type="ECO:0000256" key="4">
    <source>
        <dbReference type="ARBA" id="ARBA00023235"/>
    </source>
</evidence>
<dbReference type="EC" id="5.4.99.25" evidence="5"/>
<sequence length="296" mass="33545">MINGILNVYKEPGFTSHDVVAKLRGIIKQKKIGHTGTLDPQATGVLPVCLGKATKLCDMLTDKKKEYRASFRLGLKTDTEDIWGTVTEESEVNISEKQVEDAVFSFVGDYEQVPPMYSALKVGGKKLYELAREGRVIERKTRPVTIFEINDLRIDLPDIHMTVVCSKGTYIRSLGRDIGEKLGCGACMTALERTAASGFYKSGSHTLEEIEELMRENRIMEAVIPPDQIFSDLPERTVKKQHAKILYNGNPLKKDCFTMPVGTEQRLKIYDEDGHFIGIYDWKDQKSMYFPDKIFY</sequence>